<dbReference type="GO" id="GO:0005886">
    <property type="term" value="C:plasma membrane"/>
    <property type="evidence" value="ECO:0007669"/>
    <property type="project" value="UniProtKB-SubCell"/>
</dbReference>
<organism evidence="7 9">
    <name type="scientific">Legionella feeleii</name>
    <dbReference type="NCBI Taxonomy" id="453"/>
    <lineage>
        <taxon>Bacteria</taxon>
        <taxon>Pseudomonadati</taxon>
        <taxon>Pseudomonadota</taxon>
        <taxon>Gammaproteobacteria</taxon>
        <taxon>Legionellales</taxon>
        <taxon>Legionellaceae</taxon>
        <taxon>Legionella</taxon>
    </lineage>
</organism>
<sequence>MNKNPAFSIMDVLDRSTMLSIIIISFMISILSLVVPIAAQILVNLIAFGKLLQPVITLSLTVLILMIGLGALSVWQIVIIEIIQQKLMVKISLNLAKRFTNLSLEIFSTHHGPELVNRFFEITSIKKSLASLLLYGINLGLQMFFGLILLLFYHPLFLAFDCFILLGVSLIIFIPYKKGLESAKDECTEKHAIGAWLEEILINRYLFKFNAYQNYVVKQIDKKLVSFLKARNSHFKQLVKHQVGFYTLSALAGSLLLGLGGYLVINNQLSLGQLVASEIVLGALIYAFKRFGALLENFYDLRASAEKLEKVFALPLEHTAPEFDARLLYPLQLIEFQMPSVEKATLSYGNPLLVFSEKTEQLQKFIEELLGLRDSLDVSIAINNIPYNRKNLIALREHTSLIGEPQWFAGSIYDNLVLNHRNVDSHAIFEQLKQFNLIDKIVGLPDGLQTKIYEWQTVFTPLELTKLMIVRAIITKSQLIVLDRVLDPFNGHELDSILSLILSLKETLLLIMTQRPHFNELSNYLVLPS</sequence>
<evidence type="ECO:0000313" key="10">
    <source>
        <dbReference type="Proteomes" id="UP000251942"/>
    </source>
</evidence>
<dbReference type="EMBL" id="UASS01000011">
    <property type="protein sequence ID" value="SPX60606.1"/>
    <property type="molecule type" value="Genomic_DNA"/>
</dbReference>
<gene>
    <name evidence="8" type="primary">lagD</name>
    <name evidence="7" type="ORF">Lfee_1635</name>
    <name evidence="8" type="ORF">NCTC12022_01338</name>
</gene>
<dbReference type="PROSITE" id="PS50929">
    <property type="entry name" value="ABC_TM1F"/>
    <property type="match status" value="1"/>
</dbReference>
<feature type="transmembrane region" description="Helical" evidence="5">
    <location>
        <begin position="132"/>
        <end position="152"/>
    </location>
</feature>
<feature type="transmembrane region" description="Helical" evidence="5">
    <location>
        <begin position="243"/>
        <end position="265"/>
    </location>
</feature>
<keyword evidence="2 5" id="KW-0812">Transmembrane</keyword>
<dbReference type="Gene3D" id="3.40.50.300">
    <property type="entry name" value="P-loop containing nucleotide triphosphate hydrolases"/>
    <property type="match status" value="1"/>
</dbReference>
<dbReference type="SUPFAM" id="SSF52540">
    <property type="entry name" value="P-loop containing nucleoside triphosphate hydrolases"/>
    <property type="match status" value="1"/>
</dbReference>
<dbReference type="InterPro" id="IPR011527">
    <property type="entry name" value="ABC1_TM_dom"/>
</dbReference>
<feature type="transmembrane region" description="Helical" evidence="5">
    <location>
        <begin position="21"/>
        <end position="43"/>
    </location>
</feature>
<keyword evidence="3 5" id="KW-1133">Transmembrane helix</keyword>
<feature type="transmembrane region" description="Helical" evidence="5">
    <location>
        <begin position="55"/>
        <end position="80"/>
    </location>
</feature>
<dbReference type="PANTHER" id="PTHR43394">
    <property type="entry name" value="ATP-DEPENDENT PERMEASE MDL1, MITOCHONDRIAL"/>
    <property type="match status" value="1"/>
</dbReference>
<name>A0A0W0TMC6_9GAMM</name>
<evidence type="ECO:0000313" key="9">
    <source>
        <dbReference type="Proteomes" id="UP000054698"/>
    </source>
</evidence>
<dbReference type="Pfam" id="PF00664">
    <property type="entry name" value="ABC_membrane"/>
    <property type="match status" value="1"/>
</dbReference>
<evidence type="ECO:0000313" key="7">
    <source>
        <dbReference type="EMBL" id="KTC96723.1"/>
    </source>
</evidence>
<keyword evidence="7" id="KW-0547">Nucleotide-binding</keyword>
<comment type="subcellular location">
    <subcellularLocation>
        <location evidence="1">Cell membrane</location>
        <topology evidence="1">Multi-pass membrane protein</topology>
    </subcellularLocation>
</comment>
<evidence type="ECO:0000313" key="8">
    <source>
        <dbReference type="EMBL" id="SPX60606.1"/>
    </source>
</evidence>
<feature type="domain" description="ABC transmembrane type-1" evidence="6">
    <location>
        <begin position="21"/>
        <end position="300"/>
    </location>
</feature>
<keyword evidence="9" id="KW-1185">Reference proteome</keyword>
<dbReference type="AlphaFoldDB" id="A0A0W0TMC6"/>
<reference evidence="8 10" key="2">
    <citation type="submission" date="2018-06" db="EMBL/GenBank/DDBJ databases">
        <authorList>
            <consortium name="Pathogen Informatics"/>
            <person name="Doyle S."/>
        </authorList>
    </citation>
    <scope>NUCLEOTIDE SEQUENCE [LARGE SCALE GENOMIC DNA]</scope>
    <source>
        <strain evidence="8 10">NCTC12022</strain>
    </source>
</reference>
<evidence type="ECO:0000256" key="4">
    <source>
        <dbReference type="ARBA" id="ARBA00023136"/>
    </source>
</evidence>
<keyword evidence="8" id="KW-0378">Hydrolase</keyword>
<dbReference type="Proteomes" id="UP000054698">
    <property type="component" value="Unassembled WGS sequence"/>
</dbReference>
<keyword evidence="7" id="KW-0067">ATP-binding</keyword>
<dbReference type="EMBL" id="LNYB01000080">
    <property type="protein sequence ID" value="KTC96723.1"/>
    <property type="molecule type" value="Genomic_DNA"/>
</dbReference>
<dbReference type="EC" id="3.4.22.-" evidence="8"/>
<protein>
    <submittedName>
        <fullName evidence="8">Toxin secretion ABC transporter HlyB/MsbA family ATP-binding protein</fullName>
        <ecNumber evidence="8">3.4.22.-</ecNumber>
    </submittedName>
    <submittedName>
        <fullName evidence="7">Toxin secretion ABC transporter HlyB/MsbA family transporter ATP-binding protein</fullName>
    </submittedName>
</protein>
<dbReference type="Proteomes" id="UP000251942">
    <property type="component" value="Unassembled WGS sequence"/>
</dbReference>
<dbReference type="PANTHER" id="PTHR43394:SF4">
    <property type="entry name" value="TOXIN SECRETION ABC TRANSPORTER ATP-BINDING PROTEIN"/>
    <property type="match status" value="1"/>
</dbReference>
<dbReference type="InterPro" id="IPR039421">
    <property type="entry name" value="Type_1_exporter"/>
</dbReference>
<dbReference type="Gene3D" id="1.20.1560.10">
    <property type="entry name" value="ABC transporter type 1, transmembrane domain"/>
    <property type="match status" value="1"/>
</dbReference>
<proteinExistence type="predicted"/>
<dbReference type="InterPro" id="IPR036640">
    <property type="entry name" value="ABC1_TM_sf"/>
</dbReference>
<keyword evidence="4 5" id="KW-0472">Membrane</keyword>
<dbReference type="InterPro" id="IPR027417">
    <property type="entry name" value="P-loop_NTPase"/>
</dbReference>
<evidence type="ECO:0000256" key="2">
    <source>
        <dbReference type="ARBA" id="ARBA00022692"/>
    </source>
</evidence>
<dbReference type="SUPFAM" id="SSF90123">
    <property type="entry name" value="ABC transporter transmembrane region"/>
    <property type="match status" value="1"/>
</dbReference>
<accession>A0A0W0TMC6</accession>
<dbReference type="GO" id="GO:0016787">
    <property type="term" value="F:hydrolase activity"/>
    <property type="evidence" value="ECO:0007669"/>
    <property type="project" value="UniProtKB-KW"/>
</dbReference>
<dbReference type="PATRIC" id="fig|453.4.peg.1795"/>
<evidence type="ECO:0000256" key="3">
    <source>
        <dbReference type="ARBA" id="ARBA00022989"/>
    </source>
</evidence>
<evidence type="ECO:0000256" key="5">
    <source>
        <dbReference type="SAM" id="Phobius"/>
    </source>
</evidence>
<evidence type="ECO:0000256" key="1">
    <source>
        <dbReference type="ARBA" id="ARBA00004651"/>
    </source>
</evidence>
<dbReference type="RefSeq" id="WP_058445679.1">
    <property type="nucleotide sequence ID" value="NZ_CAAAHT010000003.1"/>
</dbReference>
<evidence type="ECO:0000259" key="6">
    <source>
        <dbReference type="PROSITE" id="PS50929"/>
    </source>
</evidence>
<dbReference type="GO" id="GO:0015421">
    <property type="term" value="F:ABC-type oligopeptide transporter activity"/>
    <property type="evidence" value="ECO:0007669"/>
    <property type="project" value="TreeGrafter"/>
</dbReference>
<dbReference type="OrthoDB" id="311344at2"/>
<feature type="transmembrane region" description="Helical" evidence="5">
    <location>
        <begin position="158"/>
        <end position="176"/>
    </location>
</feature>
<reference evidence="7 9" key="1">
    <citation type="submission" date="2015-11" db="EMBL/GenBank/DDBJ databases">
        <title>Genomic analysis of 38 Legionella species identifies large and diverse effector repertoires.</title>
        <authorList>
            <person name="Burstein D."/>
            <person name="Amaro F."/>
            <person name="Zusman T."/>
            <person name="Lifshitz Z."/>
            <person name="Cohen O."/>
            <person name="Gilbert J.A."/>
            <person name="Pupko T."/>
            <person name="Shuman H.A."/>
            <person name="Segal G."/>
        </authorList>
    </citation>
    <scope>NUCLEOTIDE SEQUENCE [LARGE SCALE GENOMIC DNA]</scope>
    <source>
        <strain evidence="7 9">WO-44C</strain>
    </source>
</reference>
<dbReference type="STRING" id="453.Lfee_1635"/>
<dbReference type="GO" id="GO:0005524">
    <property type="term" value="F:ATP binding"/>
    <property type="evidence" value="ECO:0007669"/>
    <property type="project" value="UniProtKB-KW"/>
</dbReference>